<evidence type="ECO:0000313" key="1">
    <source>
        <dbReference type="EMBL" id="KPI98525.1"/>
    </source>
</evidence>
<protein>
    <submittedName>
        <fullName evidence="1">Uncharacterized protein</fullName>
    </submittedName>
</protein>
<organism evidence="1 2">
    <name type="scientific">Papilio xuthus</name>
    <name type="common">Asian swallowtail butterfly</name>
    <dbReference type="NCBI Taxonomy" id="66420"/>
    <lineage>
        <taxon>Eukaryota</taxon>
        <taxon>Metazoa</taxon>
        <taxon>Ecdysozoa</taxon>
        <taxon>Arthropoda</taxon>
        <taxon>Hexapoda</taxon>
        <taxon>Insecta</taxon>
        <taxon>Pterygota</taxon>
        <taxon>Neoptera</taxon>
        <taxon>Endopterygota</taxon>
        <taxon>Lepidoptera</taxon>
        <taxon>Glossata</taxon>
        <taxon>Ditrysia</taxon>
        <taxon>Papilionoidea</taxon>
        <taxon>Papilionidae</taxon>
        <taxon>Papilioninae</taxon>
        <taxon>Papilio</taxon>
    </lineage>
</organism>
<dbReference type="AlphaFoldDB" id="A0A194Q538"/>
<sequence>MSPTRPCLPSDCEHSTPSPVAYALCLSIFYSKSPAIRFTVDYALHERIYDTSRTKIDHVSKQKG</sequence>
<evidence type="ECO:0000313" key="2">
    <source>
        <dbReference type="Proteomes" id="UP000053268"/>
    </source>
</evidence>
<keyword evidence="2" id="KW-1185">Reference proteome</keyword>
<reference evidence="1 2" key="1">
    <citation type="journal article" date="2015" name="Nat. Commun.">
        <title>Outbred genome sequencing and CRISPR/Cas9 gene editing in butterflies.</title>
        <authorList>
            <person name="Li X."/>
            <person name="Fan D."/>
            <person name="Zhang W."/>
            <person name="Liu G."/>
            <person name="Zhang L."/>
            <person name="Zhao L."/>
            <person name="Fang X."/>
            <person name="Chen L."/>
            <person name="Dong Y."/>
            <person name="Chen Y."/>
            <person name="Ding Y."/>
            <person name="Zhao R."/>
            <person name="Feng M."/>
            <person name="Zhu Y."/>
            <person name="Feng Y."/>
            <person name="Jiang X."/>
            <person name="Zhu D."/>
            <person name="Xiang H."/>
            <person name="Feng X."/>
            <person name="Li S."/>
            <person name="Wang J."/>
            <person name="Zhang G."/>
            <person name="Kronforst M.R."/>
            <person name="Wang W."/>
        </authorList>
    </citation>
    <scope>NUCLEOTIDE SEQUENCE [LARGE SCALE GENOMIC DNA]</scope>
    <source>
        <strain evidence="1">Ya'a_city_454_Px</strain>
        <tissue evidence="1">Whole body</tissue>
    </source>
</reference>
<proteinExistence type="predicted"/>
<accession>A0A194Q538</accession>
<dbReference type="Proteomes" id="UP000053268">
    <property type="component" value="Unassembled WGS sequence"/>
</dbReference>
<name>A0A194Q538_PAPXU</name>
<gene>
    <name evidence="1" type="ORF">RR46_03677</name>
</gene>
<dbReference type="EMBL" id="KQ459584">
    <property type="protein sequence ID" value="KPI98525.1"/>
    <property type="molecule type" value="Genomic_DNA"/>
</dbReference>